<feature type="transmembrane region" description="Helical" evidence="2">
    <location>
        <begin position="24"/>
        <end position="44"/>
    </location>
</feature>
<dbReference type="AlphaFoldDB" id="K9WQY7"/>
<feature type="compositionally biased region" description="Low complexity" evidence="1">
    <location>
        <begin position="185"/>
        <end position="195"/>
    </location>
</feature>
<dbReference type="Proteomes" id="UP000010475">
    <property type="component" value="Chromosome"/>
</dbReference>
<feature type="compositionally biased region" description="Pro residues" evidence="1">
    <location>
        <begin position="116"/>
        <end position="154"/>
    </location>
</feature>
<accession>K9WQY7</accession>
<sequence length="379" mass="40226">MAPSVTDKTLIPTKAWRRHTDPPLLWITVAISSVSLHLLGFWLMRSSNEFKPWFPQVSPGSIAIDFVDISPSAKPIAKSTSIATKVSPKPPTTQPKLTATLAPEPTPTSIFVPEPRLTPTPTPTPTPRPKPEATPTPTPTPTPKPEATPTPTPTNPVGSFPGNRRQQVILGEGKLLPKDPLSGLASPTTNASPSPTTNPSPSPTTNASPSQTANPSPSPTANPSPSQTANPSPSPTANPSPSPTSQTPESQTGGGLIAAWKILNPEEQREKSRSDRPPDDLILPTIRTGEGEIDLTGNTNQNLPKGVFLVSLVIDNIGKCIGAEVQGSDLPPQEKKKLAEFAKETFQKQQFQPARFPDGKTPPSLSNVFVEFTISDSQP</sequence>
<organism evidence="3 4">
    <name type="scientific">Cylindrospermum stagnale PCC 7417</name>
    <dbReference type="NCBI Taxonomy" id="56107"/>
    <lineage>
        <taxon>Bacteria</taxon>
        <taxon>Bacillati</taxon>
        <taxon>Cyanobacteriota</taxon>
        <taxon>Cyanophyceae</taxon>
        <taxon>Nostocales</taxon>
        <taxon>Nostocaceae</taxon>
        <taxon>Cylindrospermum</taxon>
    </lineage>
</organism>
<evidence type="ECO:0000313" key="3">
    <source>
        <dbReference type="EMBL" id="AFZ22573.1"/>
    </source>
</evidence>
<feature type="compositionally biased region" description="Low complexity" evidence="1">
    <location>
        <begin position="203"/>
        <end position="215"/>
    </location>
</feature>
<gene>
    <name evidence="3" type="ORF">Cylst_0197</name>
</gene>
<feature type="compositionally biased region" description="Basic and acidic residues" evidence="1">
    <location>
        <begin position="264"/>
        <end position="279"/>
    </location>
</feature>
<keyword evidence="2" id="KW-0812">Transmembrane</keyword>
<feature type="compositionally biased region" description="Pro residues" evidence="1">
    <location>
        <begin position="232"/>
        <end position="242"/>
    </location>
</feature>
<dbReference type="HOGENOM" id="CLU_677302_0_0_3"/>
<keyword evidence="2" id="KW-0472">Membrane</keyword>
<reference evidence="3 4" key="1">
    <citation type="submission" date="2012-06" db="EMBL/GenBank/DDBJ databases">
        <title>Finished chromosome of genome of Cylindrospermum stagnale PCC 7417.</title>
        <authorList>
            <consortium name="US DOE Joint Genome Institute"/>
            <person name="Gugger M."/>
            <person name="Coursin T."/>
            <person name="Rippka R."/>
            <person name="Tandeau De Marsac N."/>
            <person name="Huntemann M."/>
            <person name="Wei C.-L."/>
            <person name="Han J."/>
            <person name="Detter J.C."/>
            <person name="Han C."/>
            <person name="Tapia R."/>
            <person name="Chen A."/>
            <person name="Kyrpides N."/>
            <person name="Mavromatis K."/>
            <person name="Markowitz V."/>
            <person name="Szeto E."/>
            <person name="Ivanova N."/>
            <person name="Pagani I."/>
            <person name="Pati A."/>
            <person name="Goodwin L."/>
            <person name="Nordberg H.P."/>
            <person name="Cantor M.N."/>
            <person name="Hua S.X."/>
            <person name="Woyke T."/>
            <person name="Kerfeld C.A."/>
        </authorList>
    </citation>
    <scope>NUCLEOTIDE SEQUENCE [LARGE SCALE GENOMIC DNA]</scope>
    <source>
        <strain evidence="3 4">PCC 7417</strain>
    </source>
</reference>
<keyword evidence="4" id="KW-1185">Reference proteome</keyword>
<dbReference type="OrthoDB" id="511366at2"/>
<feature type="region of interest" description="Disordered" evidence="1">
    <location>
        <begin position="81"/>
        <end position="287"/>
    </location>
</feature>
<protein>
    <submittedName>
        <fullName evidence="3">Uncharacterized protein</fullName>
    </submittedName>
</protein>
<dbReference type="RefSeq" id="WP_015205832.1">
    <property type="nucleotide sequence ID" value="NC_019757.1"/>
</dbReference>
<evidence type="ECO:0000256" key="1">
    <source>
        <dbReference type="SAM" id="MobiDB-lite"/>
    </source>
</evidence>
<evidence type="ECO:0000256" key="2">
    <source>
        <dbReference type="SAM" id="Phobius"/>
    </source>
</evidence>
<evidence type="ECO:0000313" key="4">
    <source>
        <dbReference type="Proteomes" id="UP000010475"/>
    </source>
</evidence>
<dbReference type="EMBL" id="CP003642">
    <property type="protein sequence ID" value="AFZ22573.1"/>
    <property type="molecule type" value="Genomic_DNA"/>
</dbReference>
<keyword evidence="2" id="KW-1133">Transmembrane helix</keyword>
<name>K9WQY7_9NOST</name>
<dbReference type="KEGG" id="csg:Cylst_0197"/>
<dbReference type="eggNOG" id="COG3468">
    <property type="taxonomic scope" value="Bacteria"/>
</dbReference>
<dbReference type="STRING" id="56107.Cylst_0197"/>
<proteinExistence type="predicted"/>